<accession>A0A9N8VU05</accession>
<dbReference type="AlphaFoldDB" id="A0A9N8VU05"/>
<feature type="region of interest" description="Disordered" evidence="9">
    <location>
        <begin position="398"/>
        <end position="445"/>
    </location>
</feature>
<keyword evidence="5" id="KW-0653">Protein transport</keyword>
<dbReference type="OrthoDB" id="289314at2759"/>
<evidence type="ECO:0000256" key="4">
    <source>
        <dbReference type="ARBA" id="ARBA00022753"/>
    </source>
</evidence>
<reference evidence="11" key="1">
    <citation type="submission" date="2021-06" db="EMBL/GenBank/DDBJ databases">
        <authorList>
            <person name="Kallberg Y."/>
            <person name="Tangrot J."/>
            <person name="Rosling A."/>
        </authorList>
    </citation>
    <scope>NUCLEOTIDE SEQUENCE</scope>
    <source>
        <strain evidence="11">BR232B</strain>
    </source>
</reference>
<proteinExistence type="inferred from homology"/>
<sequence length="553" mass="62674">MADLEENPFADATPINPPYPSDDVSSDESEGILQIDEVQPSATAFDTQQREKTHFCCQIDRIFHAGDFHIAVNNAQKTSDGGGSSYITYSIKLDEYEVRRRYSEFESLRRGLSKLYPTVIIPPIPEKHSIGDLSYQVFLTQYIHTDYATLPSKAKEELIIEKRKRMLQTFLNRVATHQLLKNEHVFHKFLETGISWNEVLHAPPLSNLPKNILQISPANLPSTNPNALSSQQPISQPPLPNPSASQQLKNPDSRFIESEAFTNRFANHLSQNMEKTNRRILKRLGDLSNDYAELGATYNTFSLDESGDLAKAIEKIGQAIDSCFVATGNLITSLETDFSEPLQEYSQFAQIIKQVLKYRHMKHLQMELTTESLEKQKTALENLERSEQEAKRLEAALKNHSGTEDLNRPRRLSAGDVGQSRDSGDSENRGELEREYNGINNGGGKQLKKRRSTLFSVLSHTLHGIMDVDPEASRRSSLGKTRESIIQLEEALVTTSKDLKIISSAIQADLDRFQRQKIHDLREMLLAYARHHVKWCDTNLASWQEAKSEIEKI</sequence>
<evidence type="ECO:0000256" key="1">
    <source>
        <dbReference type="ARBA" id="ARBA00004481"/>
    </source>
</evidence>
<evidence type="ECO:0000256" key="7">
    <source>
        <dbReference type="ARBA" id="ARBA00023121"/>
    </source>
</evidence>
<evidence type="ECO:0000256" key="9">
    <source>
        <dbReference type="SAM" id="MobiDB-lite"/>
    </source>
</evidence>
<dbReference type="InterPro" id="IPR051079">
    <property type="entry name" value="Sorting_Nexin_Autophagy"/>
</dbReference>
<dbReference type="Gene3D" id="3.30.1520.10">
    <property type="entry name" value="Phox-like domain"/>
    <property type="match status" value="1"/>
</dbReference>
<dbReference type="Pfam" id="PF00787">
    <property type="entry name" value="PX"/>
    <property type="match status" value="1"/>
</dbReference>
<keyword evidence="4" id="KW-0967">Endosome</keyword>
<evidence type="ECO:0000256" key="3">
    <source>
        <dbReference type="ARBA" id="ARBA00022448"/>
    </source>
</evidence>
<dbReference type="GO" id="GO:0005829">
    <property type="term" value="C:cytosol"/>
    <property type="evidence" value="ECO:0007669"/>
    <property type="project" value="GOC"/>
</dbReference>
<comment type="caution">
    <text evidence="11">The sequence shown here is derived from an EMBL/GenBank/DDBJ whole genome shotgun (WGS) entry which is preliminary data.</text>
</comment>
<protein>
    <submittedName>
        <fullName evidence="11">3711_t:CDS:1</fullName>
    </submittedName>
</protein>
<keyword evidence="12" id="KW-1185">Reference proteome</keyword>
<dbReference type="InterPro" id="IPR036871">
    <property type="entry name" value="PX_dom_sf"/>
</dbReference>
<dbReference type="PANTHER" id="PTHR46979">
    <property type="entry name" value="SORTING NEXIN-41"/>
    <property type="match status" value="1"/>
</dbReference>
<dbReference type="SMART" id="SM00312">
    <property type="entry name" value="PX"/>
    <property type="match status" value="1"/>
</dbReference>
<keyword evidence="6" id="KW-0072">Autophagy</keyword>
<dbReference type="GO" id="GO:0010008">
    <property type="term" value="C:endosome membrane"/>
    <property type="evidence" value="ECO:0007669"/>
    <property type="project" value="UniProtKB-SubCell"/>
</dbReference>
<dbReference type="EMBL" id="CAJVPI010000041">
    <property type="protein sequence ID" value="CAG8464317.1"/>
    <property type="molecule type" value="Genomic_DNA"/>
</dbReference>
<evidence type="ECO:0000313" key="12">
    <source>
        <dbReference type="Proteomes" id="UP000789739"/>
    </source>
</evidence>
<evidence type="ECO:0000256" key="5">
    <source>
        <dbReference type="ARBA" id="ARBA00022927"/>
    </source>
</evidence>
<dbReference type="Proteomes" id="UP000789739">
    <property type="component" value="Unassembled WGS sequence"/>
</dbReference>
<dbReference type="CDD" id="cd06867">
    <property type="entry name" value="PX_SNX41_42"/>
    <property type="match status" value="1"/>
</dbReference>
<gene>
    <name evidence="11" type="ORF">PBRASI_LOCUS751</name>
</gene>
<organism evidence="11 12">
    <name type="scientific">Paraglomus brasilianum</name>
    <dbReference type="NCBI Taxonomy" id="144538"/>
    <lineage>
        <taxon>Eukaryota</taxon>
        <taxon>Fungi</taxon>
        <taxon>Fungi incertae sedis</taxon>
        <taxon>Mucoromycota</taxon>
        <taxon>Glomeromycotina</taxon>
        <taxon>Glomeromycetes</taxon>
        <taxon>Paraglomerales</taxon>
        <taxon>Paraglomeraceae</taxon>
        <taxon>Paraglomus</taxon>
    </lineage>
</organism>
<evidence type="ECO:0000313" key="11">
    <source>
        <dbReference type="EMBL" id="CAG8464317.1"/>
    </source>
</evidence>
<keyword evidence="8" id="KW-0472">Membrane</keyword>
<dbReference type="GO" id="GO:0035091">
    <property type="term" value="F:phosphatidylinositol binding"/>
    <property type="evidence" value="ECO:0007669"/>
    <property type="project" value="InterPro"/>
</dbReference>
<comment type="subcellular location">
    <subcellularLocation>
        <location evidence="1">Endosome membrane</location>
        <topology evidence="1">Peripheral membrane protein</topology>
    </subcellularLocation>
</comment>
<keyword evidence="3" id="KW-0813">Transport</keyword>
<evidence type="ECO:0000259" key="10">
    <source>
        <dbReference type="PROSITE" id="PS50195"/>
    </source>
</evidence>
<dbReference type="PROSITE" id="PS50195">
    <property type="entry name" value="PX"/>
    <property type="match status" value="1"/>
</dbReference>
<dbReference type="SUPFAM" id="SSF64268">
    <property type="entry name" value="PX domain"/>
    <property type="match status" value="1"/>
</dbReference>
<dbReference type="Gene3D" id="1.20.1270.60">
    <property type="entry name" value="Arfaptin homology (AH) domain/BAR domain"/>
    <property type="match status" value="2"/>
</dbReference>
<dbReference type="PANTHER" id="PTHR46979:SF2">
    <property type="entry name" value="SORTING NEXIN-41"/>
    <property type="match status" value="1"/>
</dbReference>
<feature type="region of interest" description="Disordered" evidence="9">
    <location>
        <begin position="222"/>
        <end position="249"/>
    </location>
</feature>
<feature type="compositionally biased region" description="Basic and acidic residues" evidence="9">
    <location>
        <begin position="398"/>
        <end position="408"/>
    </location>
</feature>
<evidence type="ECO:0000256" key="6">
    <source>
        <dbReference type="ARBA" id="ARBA00023006"/>
    </source>
</evidence>
<feature type="region of interest" description="Disordered" evidence="9">
    <location>
        <begin position="1"/>
        <end position="30"/>
    </location>
</feature>
<dbReference type="InterPro" id="IPR027267">
    <property type="entry name" value="AH/BAR_dom_sf"/>
</dbReference>
<keyword evidence="7" id="KW-0446">Lipid-binding</keyword>
<dbReference type="GO" id="GO:0015031">
    <property type="term" value="P:protein transport"/>
    <property type="evidence" value="ECO:0007669"/>
    <property type="project" value="UniProtKB-KW"/>
</dbReference>
<feature type="domain" description="PX" evidence="10">
    <location>
        <begin position="67"/>
        <end position="196"/>
    </location>
</feature>
<dbReference type="InterPro" id="IPR044106">
    <property type="entry name" value="PX_Snx41/Atg20"/>
</dbReference>
<comment type="similarity">
    <text evidence="2">Belongs to the sorting nexin family.</text>
</comment>
<name>A0A9N8VU05_9GLOM</name>
<dbReference type="GO" id="GO:0006914">
    <property type="term" value="P:autophagy"/>
    <property type="evidence" value="ECO:0007669"/>
    <property type="project" value="UniProtKB-KW"/>
</dbReference>
<feature type="compositionally biased region" description="Basic and acidic residues" evidence="9">
    <location>
        <begin position="422"/>
        <end position="436"/>
    </location>
</feature>
<evidence type="ECO:0000256" key="2">
    <source>
        <dbReference type="ARBA" id="ARBA00010883"/>
    </source>
</evidence>
<dbReference type="InterPro" id="IPR001683">
    <property type="entry name" value="PX_dom"/>
</dbReference>
<evidence type="ECO:0000256" key="8">
    <source>
        <dbReference type="ARBA" id="ARBA00023136"/>
    </source>
</evidence>
<dbReference type="GO" id="GO:0042147">
    <property type="term" value="P:retrograde transport, endosome to Golgi"/>
    <property type="evidence" value="ECO:0007669"/>
    <property type="project" value="InterPro"/>
</dbReference>